<dbReference type="GO" id="GO:0003676">
    <property type="term" value="F:nucleic acid binding"/>
    <property type="evidence" value="ECO:0007669"/>
    <property type="project" value="InterPro"/>
</dbReference>
<evidence type="ECO:0000313" key="2">
    <source>
        <dbReference type="Proteomes" id="UP000287651"/>
    </source>
</evidence>
<dbReference type="AlphaFoldDB" id="A0A426YIA1"/>
<name>A0A426YIA1_ENSVE</name>
<comment type="caution">
    <text evidence="1">The sequence shown here is derived from an EMBL/GenBank/DDBJ whole genome shotgun (WGS) entry which is preliminary data.</text>
</comment>
<evidence type="ECO:0000313" key="1">
    <source>
        <dbReference type="EMBL" id="RRT51458.1"/>
    </source>
</evidence>
<dbReference type="Proteomes" id="UP000287651">
    <property type="component" value="Unassembled WGS sequence"/>
</dbReference>
<sequence>MNPNPMTHLEMRDKRNYCHFHYDYEHDIEECHDLKNQIEDLIHQGYLDCYVREPHQASNGPSPQPKGPIEKQIDIIGGRLTSGGDSSSAQKVSTNSQLVARQVGGMYEAREESMINYITEARWLIGAFRHFTISKVLQFDNTQADALAWLASVRGSKKEPRMAKLFKPTISTPEVATTEVEYGWINEILYYKKDDSLPKDKATT</sequence>
<gene>
    <name evidence="1" type="ORF">B296_00040583</name>
</gene>
<evidence type="ECO:0008006" key="3">
    <source>
        <dbReference type="Google" id="ProtNLM"/>
    </source>
</evidence>
<dbReference type="EMBL" id="AMZH03012212">
    <property type="protein sequence ID" value="RRT51458.1"/>
    <property type="molecule type" value="Genomic_DNA"/>
</dbReference>
<dbReference type="Gene3D" id="3.30.420.10">
    <property type="entry name" value="Ribonuclease H-like superfamily/Ribonuclease H"/>
    <property type="match status" value="1"/>
</dbReference>
<reference evidence="1 2" key="1">
    <citation type="journal article" date="2014" name="Agronomy (Basel)">
        <title>A Draft Genome Sequence for Ensete ventricosum, the Drought-Tolerant Tree Against Hunger.</title>
        <authorList>
            <person name="Harrison J."/>
            <person name="Moore K.A."/>
            <person name="Paszkiewicz K."/>
            <person name="Jones T."/>
            <person name="Grant M."/>
            <person name="Ambacheew D."/>
            <person name="Muzemil S."/>
            <person name="Studholme D.J."/>
        </authorList>
    </citation>
    <scope>NUCLEOTIDE SEQUENCE [LARGE SCALE GENOMIC DNA]</scope>
</reference>
<accession>A0A426YIA1</accession>
<dbReference type="PANTHER" id="PTHR48475">
    <property type="entry name" value="RIBONUCLEASE H"/>
    <property type="match status" value="1"/>
</dbReference>
<proteinExistence type="predicted"/>
<dbReference type="PANTHER" id="PTHR48475:SF2">
    <property type="entry name" value="RIBONUCLEASE H"/>
    <property type="match status" value="1"/>
</dbReference>
<protein>
    <recommendedName>
        <fullName evidence="3">RNase H type-1 domain-containing protein</fullName>
    </recommendedName>
</protein>
<dbReference type="InterPro" id="IPR036397">
    <property type="entry name" value="RNaseH_sf"/>
</dbReference>
<organism evidence="1 2">
    <name type="scientific">Ensete ventricosum</name>
    <name type="common">Abyssinian banana</name>
    <name type="synonym">Musa ensete</name>
    <dbReference type="NCBI Taxonomy" id="4639"/>
    <lineage>
        <taxon>Eukaryota</taxon>
        <taxon>Viridiplantae</taxon>
        <taxon>Streptophyta</taxon>
        <taxon>Embryophyta</taxon>
        <taxon>Tracheophyta</taxon>
        <taxon>Spermatophyta</taxon>
        <taxon>Magnoliopsida</taxon>
        <taxon>Liliopsida</taxon>
        <taxon>Zingiberales</taxon>
        <taxon>Musaceae</taxon>
        <taxon>Ensete</taxon>
    </lineage>
</organism>